<reference evidence="5" key="1">
    <citation type="journal article" date="2019" name="Int. J. Syst. Evol. Microbiol.">
        <title>The Global Catalogue of Microorganisms (GCM) 10K type strain sequencing project: providing services to taxonomists for standard genome sequencing and annotation.</title>
        <authorList>
            <consortium name="The Broad Institute Genomics Platform"/>
            <consortium name="The Broad Institute Genome Sequencing Center for Infectious Disease"/>
            <person name="Wu L."/>
            <person name="Ma J."/>
        </authorList>
    </citation>
    <scope>NUCLEOTIDE SEQUENCE [LARGE SCALE GENOMIC DNA]</scope>
    <source>
        <strain evidence="5">CECT 7184</strain>
    </source>
</reference>
<feature type="domain" description="Competence protein CoiA-like N-terminal" evidence="2">
    <location>
        <begin position="19"/>
        <end position="60"/>
    </location>
</feature>
<dbReference type="Pfam" id="PF06054">
    <property type="entry name" value="CoiA_nuc"/>
    <property type="match status" value="1"/>
</dbReference>
<gene>
    <name evidence="4" type="ORF">ACFPU1_06845</name>
</gene>
<dbReference type="PIRSF" id="PIRSF007487">
    <property type="entry name" value="Competence-induced_CoiA_bac"/>
    <property type="match status" value="1"/>
</dbReference>
<comment type="caution">
    <text evidence="4">The sequence shown here is derived from an EMBL/GenBank/DDBJ whole genome shotgun (WGS) entry which is preliminary data.</text>
</comment>
<keyword evidence="5" id="KW-1185">Reference proteome</keyword>
<evidence type="ECO:0000313" key="5">
    <source>
        <dbReference type="Proteomes" id="UP001596142"/>
    </source>
</evidence>
<proteinExistence type="predicted"/>
<dbReference type="Proteomes" id="UP001596142">
    <property type="component" value="Unassembled WGS sequence"/>
</dbReference>
<feature type="domain" description="Competence protein CoiA nuclease-like" evidence="1">
    <location>
        <begin position="65"/>
        <end position="225"/>
    </location>
</feature>
<accession>A0ABW0YMX4</accession>
<sequence>MFVAKKSNGSIISLLHSYQREEAQNASLLFCPACSSEVILKKGAKRQWHFAHKISSLCSSQNEPETEEHLAGKQRLYYWLKKQGLPVFLEHTLPVTKRRADLYLPLAPRPVAIEFQSASMTDEECLNRTRDYLKEGVWPVWIFSLQRFRSRHPMSLEGITSLYSFEWIPLRESVSLSHRFLIYYSPAQQRFHFLFPLTSLSSRRTFYQQTLLHETELSFSHLFNPPVPTKPPTVLFPAWMKVKKQWRYGRKNNREGIVYNEVNKLFASHYRDSSLFSAEAGWPIVNKEELITKPLWWQSWLLFFLSTCVKEGRTIKEKTLWQEFNGRMEENGFQKRVLPLLTGHDEYLFIYIRFIEKAGLVEEVEKGVWKQKRSLYLPSSLDEGYFLDVKISKAFFSFFSSFDAWQKKNT</sequence>
<dbReference type="InterPro" id="IPR057253">
    <property type="entry name" value="CoiA-like_N"/>
</dbReference>
<dbReference type="InterPro" id="IPR010330">
    <property type="entry name" value="CoiA_nuc"/>
</dbReference>
<dbReference type="RefSeq" id="WP_385939655.1">
    <property type="nucleotide sequence ID" value="NZ_JBHSOZ010000003.1"/>
</dbReference>
<dbReference type="EMBL" id="JBHSOZ010000003">
    <property type="protein sequence ID" value="MFC5712493.1"/>
    <property type="molecule type" value="Genomic_DNA"/>
</dbReference>
<feature type="domain" description="Competence protein CoiA C-terminal" evidence="3">
    <location>
        <begin position="238"/>
        <end position="381"/>
    </location>
</feature>
<evidence type="ECO:0000259" key="3">
    <source>
        <dbReference type="Pfam" id="PF25166"/>
    </source>
</evidence>
<evidence type="ECO:0000259" key="2">
    <source>
        <dbReference type="Pfam" id="PF25164"/>
    </source>
</evidence>
<dbReference type="InterPro" id="IPR021176">
    <property type="entry name" value="Competence-induced_CoiA"/>
</dbReference>
<evidence type="ECO:0000313" key="4">
    <source>
        <dbReference type="EMBL" id="MFC5712493.1"/>
    </source>
</evidence>
<organism evidence="4 5">
    <name type="scientific">Thalassorhabdus alkalitolerans</name>
    <dbReference type="NCBI Taxonomy" id="2282697"/>
    <lineage>
        <taxon>Bacteria</taxon>
        <taxon>Bacillati</taxon>
        <taxon>Bacillota</taxon>
        <taxon>Bacilli</taxon>
        <taxon>Bacillales</taxon>
        <taxon>Bacillaceae</taxon>
        <taxon>Thalassorhabdus</taxon>
    </lineage>
</organism>
<name>A0ABW0YMX4_9BACI</name>
<dbReference type="Pfam" id="PF25164">
    <property type="entry name" value="CoiA_N"/>
    <property type="match status" value="1"/>
</dbReference>
<evidence type="ECO:0000259" key="1">
    <source>
        <dbReference type="Pfam" id="PF06054"/>
    </source>
</evidence>
<protein>
    <submittedName>
        <fullName evidence="4">Competence protein CoiA</fullName>
    </submittedName>
</protein>
<dbReference type="InterPro" id="IPR057252">
    <property type="entry name" value="CoiA_C"/>
</dbReference>
<dbReference type="Pfam" id="PF25166">
    <property type="entry name" value="CoiA_C"/>
    <property type="match status" value="1"/>
</dbReference>